<keyword evidence="2" id="KW-1185">Reference proteome</keyword>
<dbReference type="EMBL" id="JACHIW010000001">
    <property type="protein sequence ID" value="MBB5156103.1"/>
    <property type="molecule type" value="Genomic_DNA"/>
</dbReference>
<accession>A0A840QG37</accession>
<name>A0A840QG37_9PSEU</name>
<reference evidence="1 2" key="1">
    <citation type="submission" date="2020-08" db="EMBL/GenBank/DDBJ databases">
        <title>Sequencing the genomes of 1000 actinobacteria strains.</title>
        <authorList>
            <person name="Klenk H.-P."/>
        </authorList>
    </citation>
    <scope>NUCLEOTIDE SEQUENCE [LARGE SCALE GENOMIC DNA]</scope>
    <source>
        <strain evidence="1 2">DSM 45584</strain>
    </source>
</reference>
<dbReference type="AlphaFoldDB" id="A0A840QG37"/>
<organism evidence="1 2">
    <name type="scientific">Saccharopolyspora phatthalungensis</name>
    <dbReference type="NCBI Taxonomy" id="664693"/>
    <lineage>
        <taxon>Bacteria</taxon>
        <taxon>Bacillati</taxon>
        <taxon>Actinomycetota</taxon>
        <taxon>Actinomycetes</taxon>
        <taxon>Pseudonocardiales</taxon>
        <taxon>Pseudonocardiaceae</taxon>
        <taxon>Saccharopolyspora</taxon>
    </lineage>
</organism>
<protein>
    <submittedName>
        <fullName evidence="1">Uncharacterized protein</fullName>
    </submittedName>
</protein>
<gene>
    <name evidence="1" type="ORF">BJ970_003637</name>
</gene>
<comment type="caution">
    <text evidence="1">The sequence shown here is derived from an EMBL/GenBank/DDBJ whole genome shotgun (WGS) entry which is preliminary data.</text>
</comment>
<evidence type="ECO:0000313" key="1">
    <source>
        <dbReference type="EMBL" id="MBB5156103.1"/>
    </source>
</evidence>
<proteinExistence type="predicted"/>
<evidence type="ECO:0000313" key="2">
    <source>
        <dbReference type="Proteomes" id="UP000584374"/>
    </source>
</evidence>
<dbReference type="Proteomes" id="UP000584374">
    <property type="component" value="Unassembled WGS sequence"/>
</dbReference>
<sequence length="38" mass="3815">MGDDVGAIAAKLRAVLAVLLPAILQQAGELIDDAGIVL</sequence>